<sequence>MKKILNFLKISIICLLCVLIGFVVKSGGTTISKYMFNSPNLSKEDVIVNYINALYSFDANVVKKCFSPDLNNINELQYFKARGNSLARELIELNSNYEYYKKNPPGEPGDEKYEEFMKMSSIIESEGLINYVLDEKITNLKELYSNKKPDIDVETETTSKYDEKNKLDFLKVRFKLTDDNKETYVEDREVVVQKKDGKYYIVDIYI</sequence>
<organism evidence="1 2">
    <name type="scientific">Romboutsia lituseburensis DSM 797</name>
    <dbReference type="NCBI Taxonomy" id="1121325"/>
    <lineage>
        <taxon>Bacteria</taxon>
        <taxon>Bacillati</taxon>
        <taxon>Bacillota</taxon>
        <taxon>Clostridia</taxon>
        <taxon>Peptostreptococcales</taxon>
        <taxon>Peptostreptococcaceae</taxon>
        <taxon>Romboutsia</taxon>
    </lineage>
</organism>
<evidence type="ECO:0000313" key="2">
    <source>
        <dbReference type="Proteomes" id="UP000199068"/>
    </source>
</evidence>
<gene>
    <name evidence="1" type="ORF">SAMN04515677_101540</name>
</gene>
<protein>
    <submittedName>
        <fullName evidence="1">Uncharacterized protein</fullName>
    </submittedName>
</protein>
<dbReference type="Proteomes" id="UP000199068">
    <property type="component" value="Unassembled WGS sequence"/>
</dbReference>
<accession>A0A1G9J7B7</accession>
<evidence type="ECO:0000313" key="1">
    <source>
        <dbReference type="EMBL" id="SDL33457.1"/>
    </source>
</evidence>
<dbReference type="AlphaFoldDB" id="A0A1G9J7B7"/>
<dbReference type="EMBL" id="FNGW01000001">
    <property type="protein sequence ID" value="SDL33457.1"/>
    <property type="molecule type" value="Genomic_DNA"/>
</dbReference>
<proteinExistence type="predicted"/>
<name>A0A1G9J7B7_9FIRM</name>
<dbReference type="RefSeq" id="WP_092722585.1">
    <property type="nucleotide sequence ID" value="NZ_FNGW01000001.1"/>
</dbReference>
<keyword evidence="2" id="KW-1185">Reference proteome</keyword>
<reference evidence="1 2" key="1">
    <citation type="submission" date="2016-10" db="EMBL/GenBank/DDBJ databases">
        <authorList>
            <person name="de Groot N.N."/>
        </authorList>
    </citation>
    <scope>NUCLEOTIDE SEQUENCE [LARGE SCALE GENOMIC DNA]</scope>
    <source>
        <strain evidence="1 2">DSM 797</strain>
    </source>
</reference>